<dbReference type="Pfam" id="PF00443">
    <property type="entry name" value="UCH"/>
    <property type="match status" value="1"/>
</dbReference>
<sequence>MSSTTISSNKKIPSIDELPEKELTQLKKKLEKKEKKNPGSTLTDCPACAVKALAQFYWGIQNLNAGGVPDSLPFNNAELDRVHQVDNMLRLNENTAWKARYEALFILQQECFWNCPCGSQQVPPNNPAPDSIGFNNIAILSNGTPDSLEEAMRREFEPTPLSTFHCHICNSTQQRMQSTRIEGSPEYLRIKLSIVNSNGTPNLNPVNLPEVLNLSEYQAVGDGPPLLMYRLSSVLAHGGKHNAGHWVASVRGPQNVFYINDHLVSQRSLLELRANPQVYGGTGMHAVVLMYKRFEKKL</sequence>
<dbReference type="PROSITE" id="PS50235">
    <property type="entry name" value="USP_3"/>
    <property type="match status" value="1"/>
</dbReference>
<dbReference type="VEuPathDB" id="FungiDB:CC77DRAFT_1075074"/>
<accession>A0A4V1WS84</accession>
<organism evidence="2 3">
    <name type="scientific">Alternaria alternata</name>
    <name type="common">Alternaria rot fungus</name>
    <name type="synonym">Torula alternata</name>
    <dbReference type="NCBI Taxonomy" id="5599"/>
    <lineage>
        <taxon>Eukaryota</taxon>
        <taxon>Fungi</taxon>
        <taxon>Dikarya</taxon>
        <taxon>Ascomycota</taxon>
        <taxon>Pezizomycotina</taxon>
        <taxon>Dothideomycetes</taxon>
        <taxon>Pleosporomycetidae</taxon>
        <taxon>Pleosporales</taxon>
        <taxon>Pleosporineae</taxon>
        <taxon>Pleosporaceae</taxon>
        <taxon>Alternaria</taxon>
        <taxon>Alternaria sect. Alternaria</taxon>
        <taxon>Alternaria alternata complex</taxon>
    </lineage>
</organism>
<proteinExistence type="predicted"/>
<reference evidence="3" key="1">
    <citation type="journal article" date="2019" name="bioRxiv">
        <title>Genomics, evolutionary history and diagnostics of the Alternaria alternata species group including apple and Asian pear pathotypes.</title>
        <authorList>
            <person name="Armitage A.D."/>
            <person name="Cockerton H.M."/>
            <person name="Sreenivasaprasad S."/>
            <person name="Woodhall J.W."/>
            <person name="Lane C.R."/>
            <person name="Harrison R.J."/>
            <person name="Clarkson J.P."/>
        </authorList>
    </citation>
    <scope>NUCLEOTIDE SEQUENCE [LARGE SCALE GENOMIC DNA]</scope>
    <source>
        <strain evidence="3">FERA 1177</strain>
    </source>
</reference>
<dbReference type="GO" id="GO:0004843">
    <property type="term" value="F:cysteine-type deubiquitinase activity"/>
    <property type="evidence" value="ECO:0007669"/>
    <property type="project" value="InterPro"/>
</dbReference>
<comment type="caution">
    <text evidence="2">The sequence shown here is derived from an EMBL/GenBank/DDBJ whole genome shotgun (WGS) entry which is preliminary data.</text>
</comment>
<evidence type="ECO:0000313" key="2">
    <source>
        <dbReference type="EMBL" id="RYN78106.1"/>
    </source>
</evidence>
<gene>
    <name evidence="2" type="ORF">AA0117_g4830</name>
</gene>
<dbReference type="SUPFAM" id="SSF54001">
    <property type="entry name" value="Cysteine proteinases"/>
    <property type="match status" value="1"/>
</dbReference>
<dbReference type="EMBL" id="PDXD01000008">
    <property type="protein sequence ID" value="RYN78106.1"/>
    <property type="molecule type" value="Genomic_DNA"/>
</dbReference>
<dbReference type="Proteomes" id="UP000291422">
    <property type="component" value="Unassembled WGS sequence"/>
</dbReference>
<dbReference type="Gene3D" id="3.90.70.10">
    <property type="entry name" value="Cysteine proteinases"/>
    <property type="match status" value="1"/>
</dbReference>
<name>A0A4V1WS84_ALTAL</name>
<evidence type="ECO:0000259" key="1">
    <source>
        <dbReference type="PROSITE" id="PS50235"/>
    </source>
</evidence>
<dbReference type="InterPro" id="IPR028889">
    <property type="entry name" value="USP"/>
</dbReference>
<evidence type="ECO:0000313" key="3">
    <source>
        <dbReference type="Proteomes" id="UP000291422"/>
    </source>
</evidence>
<feature type="domain" description="USP" evidence="1">
    <location>
        <begin position="1"/>
        <end position="294"/>
    </location>
</feature>
<dbReference type="InterPro" id="IPR001394">
    <property type="entry name" value="Peptidase_C19_UCH"/>
</dbReference>
<dbReference type="AlphaFoldDB" id="A0A4V1WS84"/>
<dbReference type="InterPro" id="IPR038765">
    <property type="entry name" value="Papain-like_cys_pep_sf"/>
</dbReference>
<protein>
    <recommendedName>
        <fullName evidence="1">USP domain-containing protein</fullName>
    </recommendedName>
</protein>
<dbReference type="GO" id="GO:0016579">
    <property type="term" value="P:protein deubiquitination"/>
    <property type="evidence" value="ECO:0007669"/>
    <property type="project" value="InterPro"/>
</dbReference>